<dbReference type="EMBL" id="JAHWGI010001289">
    <property type="protein sequence ID" value="KAK3927536.1"/>
    <property type="molecule type" value="Genomic_DNA"/>
</dbReference>
<protein>
    <submittedName>
        <fullName evidence="2">Protein O-mannosyl-transferase TMTC3</fullName>
    </submittedName>
</protein>
<gene>
    <name evidence="2" type="ORF">KUF71_015821</name>
</gene>
<dbReference type="PANTHER" id="PTHR44809:SF1">
    <property type="entry name" value="PROTEIN O-MANNOSYL-TRANSFERASE TMTC1"/>
    <property type="match status" value="1"/>
</dbReference>
<dbReference type="Proteomes" id="UP001219518">
    <property type="component" value="Unassembled WGS sequence"/>
</dbReference>
<dbReference type="PANTHER" id="PTHR44809">
    <property type="match status" value="1"/>
</dbReference>
<name>A0AAE1HU61_9NEOP</name>
<feature type="compositionally biased region" description="Low complexity" evidence="1">
    <location>
        <begin position="8"/>
        <end position="31"/>
    </location>
</feature>
<dbReference type="InterPro" id="IPR052943">
    <property type="entry name" value="TMTC_O-mannosyl-trnsfr"/>
</dbReference>
<reference evidence="2" key="1">
    <citation type="submission" date="2021-07" db="EMBL/GenBank/DDBJ databases">
        <authorList>
            <person name="Catto M.A."/>
            <person name="Jacobson A."/>
            <person name="Kennedy G."/>
            <person name="Labadie P."/>
            <person name="Hunt B.G."/>
            <person name="Srinivasan R."/>
        </authorList>
    </citation>
    <scope>NUCLEOTIDE SEQUENCE</scope>
    <source>
        <strain evidence="2">PL_HMW_Pooled</strain>
        <tissue evidence="2">Head</tissue>
    </source>
</reference>
<sequence>MGHRRTAGTSSSSGSSSSSSSSSASSWSATSSWHGPLAAYAGVATLALGCYANGLHGEFVHDDVPAVVRNRDVLGLTPLHSLLANDFWGTSMADPHSHKSYRPLTVLTFR</sequence>
<feature type="region of interest" description="Disordered" evidence="1">
    <location>
        <begin position="1"/>
        <end position="31"/>
    </location>
</feature>
<accession>A0AAE1HU61</accession>
<evidence type="ECO:0000313" key="3">
    <source>
        <dbReference type="Proteomes" id="UP001219518"/>
    </source>
</evidence>
<evidence type="ECO:0000256" key="1">
    <source>
        <dbReference type="SAM" id="MobiDB-lite"/>
    </source>
</evidence>
<comment type="caution">
    <text evidence="2">The sequence shown here is derived from an EMBL/GenBank/DDBJ whole genome shotgun (WGS) entry which is preliminary data.</text>
</comment>
<proteinExistence type="predicted"/>
<keyword evidence="3" id="KW-1185">Reference proteome</keyword>
<evidence type="ECO:0000313" key="2">
    <source>
        <dbReference type="EMBL" id="KAK3927536.1"/>
    </source>
</evidence>
<organism evidence="2 3">
    <name type="scientific">Frankliniella fusca</name>
    <dbReference type="NCBI Taxonomy" id="407009"/>
    <lineage>
        <taxon>Eukaryota</taxon>
        <taxon>Metazoa</taxon>
        <taxon>Ecdysozoa</taxon>
        <taxon>Arthropoda</taxon>
        <taxon>Hexapoda</taxon>
        <taxon>Insecta</taxon>
        <taxon>Pterygota</taxon>
        <taxon>Neoptera</taxon>
        <taxon>Paraneoptera</taxon>
        <taxon>Thysanoptera</taxon>
        <taxon>Terebrantia</taxon>
        <taxon>Thripoidea</taxon>
        <taxon>Thripidae</taxon>
        <taxon>Frankliniella</taxon>
    </lineage>
</organism>
<dbReference type="AlphaFoldDB" id="A0AAE1HU61"/>
<reference evidence="2" key="2">
    <citation type="journal article" date="2023" name="BMC Genomics">
        <title>Pest status, molecular evolution, and epigenetic factors derived from the genome assembly of Frankliniella fusca, a thysanopteran phytovirus vector.</title>
        <authorList>
            <person name="Catto M.A."/>
            <person name="Labadie P.E."/>
            <person name="Jacobson A.L."/>
            <person name="Kennedy G.G."/>
            <person name="Srinivasan R."/>
            <person name="Hunt B.G."/>
        </authorList>
    </citation>
    <scope>NUCLEOTIDE SEQUENCE</scope>
    <source>
        <strain evidence="2">PL_HMW_Pooled</strain>
    </source>
</reference>